<dbReference type="InterPro" id="IPR000983">
    <property type="entry name" value="Bac_GSPG_pilin"/>
</dbReference>
<dbReference type="RefSeq" id="WP_049668584.1">
    <property type="nucleotide sequence ID" value="NZ_LFXJ01000010.1"/>
</dbReference>
<dbReference type="InterPro" id="IPR012902">
    <property type="entry name" value="N_methyl_site"/>
</dbReference>
<dbReference type="GO" id="GO:0015628">
    <property type="term" value="P:protein secretion by the type II secretion system"/>
    <property type="evidence" value="ECO:0007669"/>
    <property type="project" value="InterPro"/>
</dbReference>
<keyword evidence="4" id="KW-0472">Membrane</keyword>
<organism evidence="5 6">
    <name type="scientific">Lysinibacillus xylanilyticus</name>
    <dbReference type="NCBI Taxonomy" id="582475"/>
    <lineage>
        <taxon>Bacteria</taxon>
        <taxon>Bacillati</taxon>
        <taxon>Bacillota</taxon>
        <taxon>Bacilli</taxon>
        <taxon>Bacillales</taxon>
        <taxon>Bacillaceae</taxon>
        <taxon>Lysinibacillus</taxon>
    </lineage>
</organism>
<proteinExistence type="predicted"/>
<dbReference type="GO" id="GO:0009986">
    <property type="term" value="C:cell surface"/>
    <property type="evidence" value="ECO:0007669"/>
    <property type="project" value="UniProtKB-SubCell"/>
</dbReference>
<gene>
    <name evidence="5" type="ORF">ACZ11_21595</name>
</gene>
<reference evidence="6" key="1">
    <citation type="submission" date="2015-07" db="EMBL/GenBank/DDBJ databases">
        <authorList>
            <consortium name="Consortium for Microbial Forensics and Genomics (microFORGE)"/>
            <person name="Knight B.M."/>
            <person name="Roberts D.P."/>
            <person name="Lin D."/>
            <person name="Hari K."/>
            <person name="Fletcher J."/>
            <person name="Melcher U."/>
            <person name="Blagden T."/>
            <person name="Winegar R.A."/>
        </authorList>
    </citation>
    <scope>NUCLEOTIDE SEQUENCE [LARGE SCALE GENOMIC DNA]</scope>
    <source>
        <strain evidence="6">DSM 23493</strain>
    </source>
</reference>
<evidence type="ECO:0000256" key="3">
    <source>
        <dbReference type="ARBA" id="ARBA00023287"/>
    </source>
</evidence>
<dbReference type="PATRIC" id="fig|582475.4.peg.3426"/>
<evidence type="ECO:0000256" key="1">
    <source>
        <dbReference type="ARBA" id="ARBA00004241"/>
    </source>
</evidence>
<dbReference type="PROSITE" id="PS00409">
    <property type="entry name" value="PROKAR_NTER_METHYL"/>
    <property type="match status" value="1"/>
</dbReference>
<comment type="subcellular location">
    <subcellularLocation>
        <location evidence="1">Cell surface</location>
    </subcellularLocation>
</comment>
<dbReference type="Proteomes" id="UP000037326">
    <property type="component" value="Unassembled WGS sequence"/>
</dbReference>
<dbReference type="OrthoDB" id="2428428at2"/>
<dbReference type="NCBIfam" id="TIGR02532">
    <property type="entry name" value="IV_pilin_GFxxxE"/>
    <property type="match status" value="1"/>
</dbReference>
<accession>A0A0K9F672</accession>
<dbReference type="AlphaFoldDB" id="A0A0K9F672"/>
<evidence type="ECO:0000313" key="6">
    <source>
        <dbReference type="Proteomes" id="UP000037326"/>
    </source>
</evidence>
<evidence type="ECO:0008006" key="7">
    <source>
        <dbReference type="Google" id="ProtNLM"/>
    </source>
</evidence>
<keyword evidence="4" id="KW-0812">Transmembrane</keyword>
<comment type="caution">
    <text evidence="5">The sequence shown here is derived from an EMBL/GenBank/DDBJ whole genome shotgun (WGS) entry which is preliminary data.</text>
</comment>
<evidence type="ECO:0000256" key="2">
    <source>
        <dbReference type="ARBA" id="ARBA00022481"/>
    </source>
</evidence>
<dbReference type="GeneID" id="96600806"/>
<keyword evidence="2" id="KW-0488">Methylation</keyword>
<dbReference type="InterPro" id="IPR045584">
    <property type="entry name" value="Pilin-like"/>
</dbReference>
<dbReference type="SUPFAM" id="SSF54523">
    <property type="entry name" value="Pili subunits"/>
    <property type="match status" value="1"/>
</dbReference>
<keyword evidence="3" id="KW-0178">Competence</keyword>
<dbReference type="GO" id="GO:0015627">
    <property type="term" value="C:type II protein secretion system complex"/>
    <property type="evidence" value="ECO:0007669"/>
    <property type="project" value="InterPro"/>
</dbReference>
<dbReference type="GO" id="GO:0030420">
    <property type="term" value="P:establishment of competence for transformation"/>
    <property type="evidence" value="ECO:0007669"/>
    <property type="project" value="UniProtKB-KW"/>
</dbReference>
<dbReference type="Gene3D" id="3.30.700.10">
    <property type="entry name" value="Glycoprotein, Type 4 Pilin"/>
    <property type="match status" value="1"/>
</dbReference>
<dbReference type="Pfam" id="PF07963">
    <property type="entry name" value="N_methyl"/>
    <property type="match status" value="1"/>
</dbReference>
<dbReference type="PRINTS" id="PR00813">
    <property type="entry name" value="BCTERIALGSPG"/>
</dbReference>
<feature type="transmembrane region" description="Helical" evidence="4">
    <location>
        <begin position="20"/>
        <end position="40"/>
    </location>
</feature>
<protein>
    <recommendedName>
        <fullName evidence="7">Tfp assembly type protein</fullName>
    </recommendedName>
</protein>
<keyword evidence="4" id="KW-1133">Transmembrane helix</keyword>
<evidence type="ECO:0000256" key="4">
    <source>
        <dbReference type="SAM" id="Phobius"/>
    </source>
</evidence>
<name>A0A0K9F672_9BACI</name>
<dbReference type="EMBL" id="LFXJ01000010">
    <property type="protein sequence ID" value="KMY29683.1"/>
    <property type="molecule type" value="Genomic_DNA"/>
</dbReference>
<sequence>MFKKILNKKVLENQKGLTLIELLAVIVILAIVAAIAIPAIGNIINNSKFNGVKADAINVINAANLYYTDNPEVKDVVTVDKLKEDKYLDTAGKIPGTSTVSIQVPRELKAIVPDAVKSFSVTFNEVTIDDINKDPKKGSAIDTAYTIDKQSKTTTPK</sequence>
<evidence type="ECO:0000313" key="5">
    <source>
        <dbReference type="EMBL" id="KMY29683.1"/>
    </source>
</evidence>